<dbReference type="Proteomes" id="UP000177659">
    <property type="component" value="Unassembled WGS sequence"/>
</dbReference>
<name>A0A1F6D2I8_9BACT</name>
<dbReference type="GO" id="GO:0003677">
    <property type="term" value="F:DNA binding"/>
    <property type="evidence" value="ECO:0007669"/>
    <property type="project" value="InterPro"/>
</dbReference>
<proteinExistence type="inferred from homology"/>
<dbReference type="GO" id="GO:0003905">
    <property type="term" value="F:alkylbase DNA N-glycosylase activity"/>
    <property type="evidence" value="ECO:0007669"/>
    <property type="project" value="InterPro"/>
</dbReference>
<dbReference type="GO" id="GO:0006284">
    <property type="term" value="P:base-excision repair"/>
    <property type="evidence" value="ECO:0007669"/>
    <property type="project" value="InterPro"/>
</dbReference>
<dbReference type="SUPFAM" id="SSF50486">
    <property type="entry name" value="FMT C-terminal domain-like"/>
    <property type="match status" value="1"/>
</dbReference>
<evidence type="ECO:0000256" key="2">
    <source>
        <dbReference type="ARBA" id="ARBA00022763"/>
    </source>
</evidence>
<sequence>MTKQKLLKEFFEQPTLTVAKSLIGKYLVRTIGGKTTAYMITETEAYDGFHDKGSHAHRGETPRNSVMFGDGGHIYVYFTYGMHYMLNIVTGKHGFPAAVLVRAVEGISGPGRLTKALGIDKTLNTLPLSRKSGLWVEDRGTKIEKKNIKRTPRIGIRYAGPVWGNKKYRFVHSKVLENFGMNSGRKRKVQQRAL</sequence>
<dbReference type="Gene3D" id="3.10.300.10">
    <property type="entry name" value="Methylpurine-DNA glycosylase (MPG)"/>
    <property type="match status" value="2"/>
</dbReference>
<keyword evidence="3 5" id="KW-0378">Hydrolase</keyword>
<gene>
    <name evidence="6" type="ORF">A3D62_02430</name>
</gene>
<evidence type="ECO:0000256" key="1">
    <source>
        <dbReference type="ARBA" id="ARBA00009232"/>
    </source>
</evidence>
<comment type="caution">
    <text evidence="6">The sequence shown here is derived from an EMBL/GenBank/DDBJ whole genome shotgun (WGS) entry which is preliminary data.</text>
</comment>
<dbReference type="InterPro" id="IPR003180">
    <property type="entry name" value="MPG"/>
</dbReference>
<organism evidence="6 7">
    <name type="scientific">Candidatus Kaiserbacteria bacterium RIFCSPHIGHO2_02_FULL_49_11</name>
    <dbReference type="NCBI Taxonomy" id="1798489"/>
    <lineage>
        <taxon>Bacteria</taxon>
        <taxon>Candidatus Kaiseribacteriota</taxon>
    </lineage>
</organism>
<keyword evidence="2 5" id="KW-0227">DNA damage</keyword>
<evidence type="ECO:0000256" key="5">
    <source>
        <dbReference type="HAMAP-Rule" id="MF_00527"/>
    </source>
</evidence>
<protein>
    <recommendedName>
        <fullName evidence="5">Putative 3-methyladenine DNA glycosylase</fullName>
        <ecNumber evidence="5">3.2.2.-</ecNumber>
    </recommendedName>
</protein>
<accession>A0A1F6D2I8</accession>
<dbReference type="NCBIfam" id="TIGR00567">
    <property type="entry name" value="3mg"/>
    <property type="match status" value="1"/>
</dbReference>
<dbReference type="PANTHER" id="PTHR10429:SF0">
    <property type="entry name" value="DNA-3-METHYLADENINE GLYCOSYLASE"/>
    <property type="match status" value="1"/>
</dbReference>
<dbReference type="PANTHER" id="PTHR10429">
    <property type="entry name" value="DNA-3-METHYLADENINE GLYCOSYLASE"/>
    <property type="match status" value="1"/>
</dbReference>
<evidence type="ECO:0000313" key="7">
    <source>
        <dbReference type="Proteomes" id="UP000177659"/>
    </source>
</evidence>
<dbReference type="HAMAP" id="MF_00527">
    <property type="entry name" value="3MGH"/>
    <property type="match status" value="1"/>
</dbReference>
<comment type="similarity">
    <text evidence="1 5">Belongs to the DNA glycosylase MPG family.</text>
</comment>
<dbReference type="InterPro" id="IPR036995">
    <property type="entry name" value="MPG_sf"/>
</dbReference>
<evidence type="ECO:0000313" key="6">
    <source>
        <dbReference type="EMBL" id="OGG55262.1"/>
    </source>
</evidence>
<reference evidence="6 7" key="1">
    <citation type="journal article" date="2016" name="Nat. Commun.">
        <title>Thousands of microbial genomes shed light on interconnected biogeochemical processes in an aquifer system.</title>
        <authorList>
            <person name="Anantharaman K."/>
            <person name="Brown C.T."/>
            <person name="Hug L.A."/>
            <person name="Sharon I."/>
            <person name="Castelle C.J."/>
            <person name="Probst A.J."/>
            <person name="Thomas B.C."/>
            <person name="Singh A."/>
            <person name="Wilkins M.J."/>
            <person name="Karaoz U."/>
            <person name="Brodie E.L."/>
            <person name="Williams K.H."/>
            <person name="Hubbard S.S."/>
            <person name="Banfield J.F."/>
        </authorList>
    </citation>
    <scope>NUCLEOTIDE SEQUENCE [LARGE SCALE GENOMIC DNA]</scope>
</reference>
<dbReference type="Pfam" id="PF02245">
    <property type="entry name" value="Pur_DNA_glyco"/>
    <property type="match status" value="2"/>
</dbReference>
<dbReference type="CDD" id="cd00540">
    <property type="entry name" value="AAG"/>
    <property type="match status" value="1"/>
</dbReference>
<keyword evidence="4 5" id="KW-0234">DNA repair</keyword>
<dbReference type="EMBL" id="MFLC01000007">
    <property type="protein sequence ID" value="OGG55262.1"/>
    <property type="molecule type" value="Genomic_DNA"/>
</dbReference>
<evidence type="ECO:0000256" key="4">
    <source>
        <dbReference type="ARBA" id="ARBA00023204"/>
    </source>
</evidence>
<dbReference type="EC" id="3.2.2.-" evidence="5"/>
<evidence type="ECO:0000256" key="3">
    <source>
        <dbReference type="ARBA" id="ARBA00022801"/>
    </source>
</evidence>
<dbReference type="AlphaFoldDB" id="A0A1F6D2I8"/>
<dbReference type="InterPro" id="IPR011034">
    <property type="entry name" value="Formyl_transferase-like_C_sf"/>
</dbReference>